<dbReference type="InterPro" id="IPR051676">
    <property type="entry name" value="UPF0053_domain"/>
</dbReference>
<dbReference type="Proteomes" id="UP000248606">
    <property type="component" value="Unassembled WGS sequence"/>
</dbReference>
<feature type="domain" description="CBS" evidence="10">
    <location>
        <begin position="221"/>
        <end position="286"/>
    </location>
</feature>
<dbReference type="InterPro" id="IPR044751">
    <property type="entry name" value="Ion_transp-like_CBS"/>
</dbReference>
<feature type="transmembrane region" description="Helical" evidence="9">
    <location>
        <begin position="90"/>
        <end position="115"/>
    </location>
</feature>
<dbReference type="RefSeq" id="WP_290595216.1">
    <property type="nucleotide sequence ID" value="NZ_JAPJOB010000001.1"/>
</dbReference>
<reference evidence="12 13" key="1">
    <citation type="submission" date="2017-08" db="EMBL/GenBank/DDBJ databases">
        <title>Infants hospitalized years apart are colonized by the same room-sourced microbial strains.</title>
        <authorList>
            <person name="Brooks B."/>
            <person name="Olm M.R."/>
            <person name="Firek B.A."/>
            <person name="Baker R."/>
            <person name="Thomas B.C."/>
            <person name="Morowitz M.J."/>
            <person name="Banfield J.F."/>
        </authorList>
    </citation>
    <scope>NUCLEOTIDE SEQUENCE [LARGE SCALE GENOMIC DNA]</scope>
    <source>
        <strain evidence="12">S2_006_000_R1_57</strain>
    </source>
</reference>
<evidence type="ECO:0000313" key="12">
    <source>
        <dbReference type="EMBL" id="PZP89991.1"/>
    </source>
</evidence>
<evidence type="ECO:0000256" key="7">
    <source>
        <dbReference type="PROSITE-ProRule" id="PRU00703"/>
    </source>
</evidence>
<dbReference type="Pfam" id="PF00571">
    <property type="entry name" value="CBS"/>
    <property type="match status" value="2"/>
</dbReference>
<comment type="caution">
    <text evidence="12">The sequence shown here is derived from an EMBL/GenBank/DDBJ whole genome shotgun (WGS) entry which is preliminary data.</text>
</comment>
<dbReference type="Gene3D" id="3.10.580.10">
    <property type="entry name" value="CBS-domain"/>
    <property type="match status" value="1"/>
</dbReference>
<dbReference type="InterPro" id="IPR046342">
    <property type="entry name" value="CBS_dom_sf"/>
</dbReference>
<dbReference type="CDD" id="cd04590">
    <property type="entry name" value="CBS_pair_CorC_HlyC_assoc"/>
    <property type="match status" value="1"/>
</dbReference>
<evidence type="ECO:0000256" key="5">
    <source>
        <dbReference type="ARBA" id="ARBA00022989"/>
    </source>
</evidence>
<evidence type="ECO:0000256" key="9">
    <source>
        <dbReference type="SAM" id="Phobius"/>
    </source>
</evidence>
<dbReference type="PROSITE" id="PS51846">
    <property type="entry name" value="CNNM"/>
    <property type="match status" value="1"/>
</dbReference>
<dbReference type="SUPFAM" id="SSF54631">
    <property type="entry name" value="CBS-domain pair"/>
    <property type="match status" value="1"/>
</dbReference>
<evidence type="ECO:0000256" key="2">
    <source>
        <dbReference type="ARBA" id="ARBA00022475"/>
    </source>
</evidence>
<dbReference type="GO" id="GO:0005886">
    <property type="term" value="C:plasma membrane"/>
    <property type="evidence" value="ECO:0007669"/>
    <property type="project" value="UniProtKB-SubCell"/>
</dbReference>
<accession>A0A2W5ID19</accession>
<gene>
    <name evidence="12" type="ORF">DI579_02235</name>
</gene>
<feature type="domain" description="CBS" evidence="10">
    <location>
        <begin position="290"/>
        <end position="348"/>
    </location>
</feature>
<name>A0A2W5ID19_9ACTN</name>
<dbReference type="InterPro" id="IPR002550">
    <property type="entry name" value="CNNM"/>
</dbReference>
<dbReference type="PANTHER" id="PTHR43099">
    <property type="entry name" value="UPF0053 PROTEIN YRKA"/>
    <property type="match status" value="1"/>
</dbReference>
<dbReference type="SMART" id="SM00116">
    <property type="entry name" value="CBS"/>
    <property type="match status" value="2"/>
</dbReference>
<keyword evidence="7" id="KW-0129">CBS domain</keyword>
<dbReference type="AlphaFoldDB" id="A0A2W5ID19"/>
<evidence type="ECO:0000256" key="8">
    <source>
        <dbReference type="PROSITE-ProRule" id="PRU01193"/>
    </source>
</evidence>
<evidence type="ECO:0000259" key="10">
    <source>
        <dbReference type="PROSITE" id="PS51371"/>
    </source>
</evidence>
<evidence type="ECO:0000313" key="13">
    <source>
        <dbReference type="Proteomes" id="UP000248606"/>
    </source>
</evidence>
<feature type="domain" description="CNNM transmembrane" evidence="11">
    <location>
        <begin position="1"/>
        <end position="202"/>
    </location>
</feature>
<keyword evidence="5 8" id="KW-1133">Transmembrane helix</keyword>
<protein>
    <recommendedName>
        <fullName evidence="14">HlyC/CorC family transporter</fullName>
    </recommendedName>
</protein>
<evidence type="ECO:0008006" key="14">
    <source>
        <dbReference type="Google" id="ProtNLM"/>
    </source>
</evidence>
<evidence type="ECO:0000256" key="1">
    <source>
        <dbReference type="ARBA" id="ARBA00004651"/>
    </source>
</evidence>
<proteinExistence type="predicted"/>
<evidence type="ECO:0000259" key="11">
    <source>
        <dbReference type="PROSITE" id="PS51846"/>
    </source>
</evidence>
<organism evidence="12 13">
    <name type="scientific">Lawsonella clevelandensis</name>
    <dbReference type="NCBI Taxonomy" id="1528099"/>
    <lineage>
        <taxon>Bacteria</taxon>
        <taxon>Bacillati</taxon>
        <taxon>Actinomycetota</taxon>
        <taxon>Actinomycetes</taxon>
        <taxon>Mycobacteriales</taxon>
        <taxon>Lawsonellaceae</taxon>
        <taxon>Lawsonella</taxon>
    </lineage>
</organism>
<evidence type="ECO:0000256" key="4">
    <source>
        <dbReference type="ARBA" id="ARBA00022737"/>
    </source>
</evidence>
<dbReference type="PANTHER" id="PTHR43099:SF5">
    <property type="entry name" value="HLYC_CORC FAMILY TRANSPORTER"/>
    <property type="match status" value="1"/>
</dbReference>
<dbReference type="PROSITE" id="PS51371">
    <property type="entry name" value="CBS"/>
    <property type="match status" value="2"/>
</dbReference>
<keyword evidence="4" id="KW-0677">Repeat</keyword>
<dbReference type="InterPro" id="IPR000644">
    <property type="entry name" value="CBS_dom"/>
</dbReference>
<feature type="transmembrane region" description="Helical" evidence="9">
    <location>
        <begin position="56"/>
        <end position="78"/>
    </location>
</feature>
<keyword evidence="6 8" id="KW-0472">Membrane</keyword>
<comment type="subcellular location">
    <subcellularLocation>
        <location evidence="1">Cell membrane</location>
        <topology evidence="1">Multi-pass membrane protein</topology>
    </subcellularLocation>
</comment>
<evidence type="ECO:0000256" key="6">
    <source>
        <dbReference type="ARBA" id="ARBA00023136"/>
    </source>
</evidence>
<keyword evidence="3 8" id="KW-0812">Transmembrane</keyword>
<evidence type="ECO:0000256" key="3">
    <source>
        <dbReference type="ARBA" id="ARBA00022692"/>
    </source>
</evidence>
<dbReference type="EMBL" id="QFOZ01000001">
    <property type="protein sequence ID" value="PZP89991.1"/>
    <property type="molecule type" value="Genomic_DNA"/>
</dbReference>
<keyword evidence="2" id="KW-1003">Cell membrane</keyword>
<sequence>MSILPAILLLILLLIINAYFVTTEFALVSSRHDRLEAMAAAGHTRAYKVIDASEHLSMMLATCQLGITIASVLIGKIAEPAITRLIEKPFSLIGVSGFGLHTAAFIIALVIVSYLHILFGEMVPKNFTISSPEKTALIVVPPMRVLMLASKPLIRFFNALANGSLRLLHVQPKNELERKVTSTQLKAMINESSGEGLIDDEETHRLDRALEASDQPVRSIMIPVDRMRTIELHEGQITLDALQKLVQETGYSRYPVRNATGHYLGFLHIKDVLSYLYSEDLRGKPIPANLIRPLITFPADSTIDSVSARMRRLHSHLALVTDPETDKIIGFVALEDLMEEFVGTVRDSTHKIPE</sequence>
<dbReference type="Pfam" id="PF01595">
    <property type="entry name" value="CNNM"/>
    <property type="match status" value="1"/>
</dbReference>